<evidence type="ECO:0000313" key="1">
    <source>
        <dbReference type="EMBL" id="OJG19985.1"/>
    </source>
</evidence>
<dbReference type="AlphaFoldDB" id="A0A1L8RJU5"/>
<comment type="caution">
    <text evidence="1">The sequence shown here is derived from an EMBL/GenBank/DDBJ whole genome shotgun (WGS) entry which is preliminary data.</text>
</comment>
<sequence>MKTAVFAHSWCYTGGDPKKDEEIQKGISRLIGYVAIYSSELLAK</sequence>
<gene>
    <name evidence="1" type="ORF">RU97_GL000218</name>
</gene>
<dbReference type="Proteomes" id="UP000181884">
    <property type="component" value="Unassembled WGS sequence"/>
</dbReference>
<dbReference type="STRING" id="214095.RU97_GL000218"/>
<organism evidence="1 2">
    <name type="scientific">Enterococcus canis</name>
    <dbReference type="NCBI Taxonomy" id="214095"/>
    <lineage>
        <taxon>Bacteria</taxon>
        <taxon>Bacillati</taxon>
        <taxon>Bacillota</taxon>
        <taxon>Bacilli</taxon>
        <taxon>Lactobacillales</taxon>
        <taxon>Enterococcaceae</taxon>
        <taxon>Enterococcus</taxon>
    </lineage>
</organism>
<name>A0A1L8RJU5_9ENTE</name>
<evidence type="ECO:0000313" key="2">
    <source>
        <dbReference type="Proteomes" id="UP000181884"/>
    </source>
</evidence>
<accession>A0A1L8RJU5</accession>
<reference evidence="1 2" key="1">
    <citation type="submission" date="2014-12" db="EMBL/GenBank/DDBJ databases">
        <title>Draft genome sequences of 29 type strains of Enterococci.</title>
        <authorList>
            <person name="Zhong Z."/>
            <person name="Sun Z."/>
            <person name="Liu W."/>
            <person name="Zhang W."/>
            <person name="Zhang H."/>
        </authorList>
    </citation>
    <scope>NUCLEOTIDE SEQUENCE [LARGE SCALE GENOMIC DNA]</scope>
    <source>
        <strain evidence="1 2">DSM 17029</strain>
    </source>
</reference>
<keyword evidence="2" id="KW-1185">Reference proteome</keyword>
<dbReference type="EMBL" id="JXKH01000001">
    <property type="protein sequence ID" value="OJG19985.1"/>
    <property type="molecule type" value="Genomic_DNA"/>
</dbReference>
<protein>
    <submittedName>
        <fullName evidence="1">Uncharacterized protein</fullName>
    </submittedName>
</protein>
<proteinExistence type="predicted"/>